<keyword evidence="1" id="KW-0812">Transmembrane</keyword>
<reference evidence="2 3" key="1">
    <citation type="submission" date="2019-02" db="EMBL/GenBank/DDBJ databases">
        <title>Genomic Encyclopedia of Type Strains, Phase IV (KMG-IV): sequencing the most valuable type-strain genomes for metagenomic binning, comparative biology and taxonomic classification.</title>
        <authorList>
            <person name="Goeker M."/>
        </authorList>
    </citation>
    <scope>NUCLEOTIDE SEQUENCE [LARGE SCALE GENOMIC DNA]</scope>
    <source>
        <strain evidence="2 3">DSM 105135</strain>
    </source>
</reference>
<keyword evidence="3" id="KW-1185">Reference proteome</keyword>
<dbReference type="EMBL" id="SHKX01000013">
    <property type="protein sequence ID" value="RZU38335.1"/>
    <property type="molecule type" value="Genomic_DNA"/>
</dbReference>
<feature type="transmembrane region" description="Helical" evidence="1">
    <location>
        <begin position="82"/>
        <end position="103"/>
    </location>
</feature>
<comment type="caution">
    <text evidence="2">The sequence shown here is derived from an EMBL/GenBank/DDBJ whole genome shotgun (WGS) entry which is preliminary data.</text>
</comment>
<keyword evidence="1" id="KW-1133">Transmembrane helix</keyword>
<feature type="transmembrane region" description="Helical" evidence="1">
    <location>
        <begin position="190"/>
        <end position="210"/>
    </location>
</feature>
<feature type="transmembrane region" description="Helical" evidence="1">
    <location>
        <begin position="160"/>
        <end position="178"/>
    </location>
</feature>
<keyword evidence="1" id="KW-0472">Membrane</keyword>
<dbReference type="RefSeq" id="WP_130413818.1">
    <property type="nucleotide sequence ID" value="NZ_SHKX01000013.1"/>
</dbReference>
<protein>
    <submittedName>
        <fullName evidence="2">Uncharacterized protein</fullName>
    </submittedName>
</protein>
<dbReference type="OrthoDB" id="3774739at2"/>
<feature type="transmembrane region" description="Helical" evidence="1">
    <location>
        <begin position="18"/>
        <end position="35"/>
    </location>
</feature>
<evidence type="ECO:0000313" key="3">
    <source>
        <dbReference type="Proteomes" id="UP000292423"/>
    </source>
</evidence>
<name>A0A4Q7YNU6_9GAMM</name>
<dbReference type="AlphaFoldDB" id="A0A4Q7YNU6"/>
<feature type="transmembrane region" description="Helical" evidence="1">
    <location>
        <begin position="124"/>
        <end position="148"/>
    </location>
</feature>
<evidence type="ECO:0000313" key="2">
    <source>
        <dbReference type="EMBL" id="RZU38335.1"/>
    </source>
</evidence>
<accession>A0A4Q7YNU6</accession>
<sequence length="211" mass="23785">MVSEASARSLAVLRDTSHVSWMVIPMLLVVLYVYFMELDRGNTGRVLAGLAFWGMDWFNEIWNGLVFHFSGYAPVWGIAGDTSLLLLMGLTIEITFMFAITGIMATMGLPKDKKLKWLGVNNRWWFAAVFSALSVCVEMMLNAAGMLVWDWAWWGRSAPWGIFFLGYLPFYVVCYWVYDMESTRKRVVTVGSLFAGLGTALLVFGVGLGWL</sequence>
<proteinExistence type="predicted"/>
<gene>
    <name evidence="2" type="ORF">EV700_2265</name>
</gene>
<feature type="transmembrane region" description="Helical" evidence="1">
    <location>
        <begin position="47"/>
        <end position="70"/>
    </location>
</feature>
<organism evidence="2 3">
    <name type="scientific">Fluviicoccus keumensis</name>
    <dbReference type="NCBI Taxonomy" id="1435465"/>
    <lineage>
        <taxon>Bacteria</taxon>
        <taxon>Pseudomonadati</taxon>
        <taxon>Pseudomonadota</taxon>
        <taxon>Gammaproteobacteria</taxon>
        <taxon>Moraxellales</taxon>
        <taxon>Moraxellaceae</taxon>
        <taxon>Fluviicoccus</taxon>
    </lineage>
</organism>
<evidence type="ECO:0000256" key="1">
    <source>
        <dbReference type="SAM" id="Phobius"/>
    </source>
</evidence>
<dbReference type="Proteomes" id="UP000292423">
    <property type="component" value="Unassembled WGS sequence"/>
</dbReference>